<proteinExistence type="predicted"/>
<evidence type="ECO:0000256" key="1">
    <source>
        <dbReference type="SAM" id="SignalP"/>
    </source>
</evidence>
<keyword evidence="1" id="KW-0732">Signal</keyword>
<gene>
    <name evidence="2" type="ORF">HNQ52_003037</name>
</gene>
<feature type="signal peptide" evidence="1">
    <location>
        <begin position="1"/>
        <end position="23"/>
    </location>
</feature>
<dbReference type="EMBL" id="JACHHP010000006">
    <property type="protein sequence ID" value="MBB5209468.1"/>
    <property type="molecule type" value="Genomic_DNA"/>
</dbReference>
<name>A0A7W8G214_9GAMM</name>
<accession>A0A7W8G214</accession>
<evidence type="ECO:0000313" key="2">
    <source>
        <dbReference type="EMBL" id="MBB5209468.1"/>
    </source>
</evidence>
<dbReference type="Proteomes" id="UP000521199">
    <property type="component" value="Unassembled WGS sequence"/>
</dbReference>
<organism evidence="2 3">
    <name type="scientific">Chiayiivirga flava</name>
    <dbReference type="NCBI Taxonomy" id="659595"/>
    <lineage>
        <taxon>Bacteria</taxon>
        <taxon>Pseudomonadati</taxon>
        <taxon>Pseudomonadota</taxon>
        <taxon>Gammaproteobacteria</taxon>
        <taxon>Lysobacterales</taxon>
        <taxon>Lysobacteraceae</taxon>
        <taxon>Chiayiivirga</taxon>
    </lineage>
</organism>
<evidence type="ECO:0000313" key="3">
    <source>
        <dbReference type="Proteomes" id="UP000521199"/>
    </source>
</evidence>
<comment type="caution">
    <text evidence="2">The sequence shown here is derived from an EMBL/GenBank/DDBJ whole genome shotgun (WGS) entry which is preliminary data.</text>
</comment>
<reference evidence="2 3" key="1">
    <citation type="submission" date="2020-08" db="EMBL/GenBank/DDBJ databases">
        <title>Genomic Encyclopedia of Type Strains, Phase IV (KMG-IV): sequencing the most valuable type-strain genomes for metagenomic binning, comparative biology and taxonomic classification.</title>
        <authorList>
            <person name="Goeker M."/>
        </authorList>
    </citation>
    <scope>NUCLEOTIDE SEQUENCE [LARGE SCALE GENOMIC DNA]</scope>
    <source>
        <strain evidence="2 3">DSM 24163</strain>
    </source>
</reference>
<dbReference type="AlphaFoldDB" id="A0A7W8G214"/>
<evidence type="ECO:0008006" key="4">
    <source>
        <dbReference type="Google" id="ProtNLM"/>
    </source>
</evidence>
<protein>
    <recommendedName>
        <fullName evidence="4">Secreted protein</fullName>
    </recommendedName>
</protein>
<sequence>MSALAHRLVLAFAALLLAACAGARDDAAPAPETPAPAAPIAKAAPARDAAVGSVDFSCTADADCTIKDVGNCCGAYPACVNVESPTFPDQVKAQCEAEGLSSVCGYPSINRCQCIEGRCEGVSGVSVAPAARTD</sequence>
<keyword evidence="3" id="KW-1185">Reference proteome</keyword>
<dbReference type="PROSITE" id="PS51257">
    <property type="entry name" value="PROKAR_LIPOPROTEIN"/>
    <property type="match status" value="1"/>
</dbReference>
<dbReference type="RefSeq" id="WP_183962003.1">
    <property type="nucleotide sequence ID" value="NZ_JACHHP010000006.1"/>
</dbReference>
<feature type="chain" id="PRO_5031394954" description="Secreted protein" evidence="1">
    <location>
        <begin position="24"/>
        <end position="134"/>
    </location>
</feature>